<dbReference type="Gene3D" id="3.20.20.70">
    <property type="entry name" value="Aldolase class I"/>
    <property type="match status" value="1"/>
</dbReference>
<dbReference type="PANTHER" id="PTHR37418:SF1">
    <property type="entry name" value="3-KETO-5-AMINOHEXANOATE CLEAVAGE PROTEIN"/>
    <property type="match status" value="1"/>
</dbReference>
<proteinExistence type="predicted"/>
<dbReference type="PANTHER" id="PTHR37418">
    <property type="entry name" value="3-KETO-5-AMINOHEXANOATE CLEAVAGE ENZYME-RELATED"/>
    <property type="match status" value="1"/>
</dbReference>
<dbReference type="EMBL" id="CP152276">
    <property type="protein sequence ID" value="XAE41343.1"/>
    <property type="molecule type" value="Genomic_DNA"/>
</dbReference>
<evidence type="ECO:0000313" key="1">
    <source>
        <dbReference type="EMBL" id="XAE41343.1"/>
    </source>
</evidence>
<dbReference type="Proteomes" id="UP001449795">
    <property type="component" value="Chromosome"/>
</dbReference>
<keyword evidence="2" id="KW-1185">Reference proteome</keyword>
<dbReference type="RefSeq" id="WP_342627297.1">
    <property type="nucleotide sequence ID" value="NZ_CP152276.1"/>
</dbReference>
<accession>A0ABZ3D0R8</accession>
<organism evidence="1 2">
    <name type="scientific">Nguyenibacter vanlangensis</name>
    <dbReference type="NCBI Taxonomy" id="1216886"/>
    <lineage>
        <taxon>Bacteria</taxon>
        <taxon>Pseudomonadati</taxon>
        <taxon>Pseudomonadota</taxon>
        <taxon>Alphaproteobacteria</taxon>
        <taxon>Acetobacterales</taxon>
        <taxon>Acetobacteraceae</taxon>
        <taxon>Nguyenibacter</taxon>
    </lineage>
</organism>
<evidence type="ECO:0000313" key="2">
    <source>
        <dbReference type="Proteomes" id="UP001449795"/>
    </source>
</evidence>
<reference evidence="1 2" key="1">
    <citation type="submission" date="2024-04" db="EMBL/GenBank/DDBJ databases">
        <title>Complete genome sequence of Nguyenibacter vanlangesis HBCM-1154, a strain capable of nitrogen fixation, IAA production, and phosphorus solubilization isolated from sugarcane soil.</title>
        <authorList>
            <person name="MY HANH P."/>
        </authorList>
    </citation>
    <scope>NUCLEOTIDE SEQUENCE [LARGE SCALE GENOMIC DNA]</scope>
    <source>
        <strain evidence="1 2">HBCM 1154</strain>
    </source>
</reference>
<dbReference type="InterPro" id="IPR008567">
    <property type="entry name" value="BKACE"/>
</dbReference>
<gene>
    <name evidence="1" type="ORF">AAC691_13625</name>
</gene>
<name>A0ABZ3D0R8_9PROT</name>
<sequence length="246" mass="26627">MIVQACLNGARARNYHPALPVTPEMLARDAIACIMVGAAEIHMHPRRVDGRESLADDVISPAVLAVRRACPGTLIGLSTGAWIEGSLSATTACIAGWRYKPDYASVNLSEDGAETVIRLLMDRGIGVEAGVSRQEDLDRLIALECADCVLRILVEIEDQDEAAARRQATALLDRICRLPRAKPILLHGQDATMWPLLAYAAANALSFRVGLEDGMYLRDGCLAANNAELVADAVSLLNEIRHPRHD</sequence>
<protein>
    <submittedName>
        <fullName evidence="1">3-keto-5-aminohexanoate cleavage protein</fullName>
    </submittedName>
</protein>
<dbReference type="InterPro" id="IPR013785">
    <property type="entry name" value="Aldolase_TIM"/>
</dbReference>
<dbReference type="Pfam" id="PF05853">
    <property type="entry name" value="BKACE"/>
    <property type="match status" value="1"/>
</dbReference>